<feature type="transmembrane region" description="Helical" evidence="8">
    <location>
        <begin position="124"/>
        <end position="145"/>
    </location>
</feature>
<protein>
    <submittedName>
        <fullName evidence="10">Binding-protein-dependent transport systems inner membrane component</fullName>
    </submittedName>
</protein>
<evidence type="ECO:0000259" key="9">
    <source>
        <dbReference type="PROSITE" id="PS50928"/>
    </source>
</evidence>
<dbReference type="InterPro" id="IPR000515">
    <property type="entry name" value="MetI-like"/>
</dbReference>
<evidence type="ECO:0000313" key="11">
    <source>
        <dbReference type="Proteomes" id="UP000182888"/>
    </source>
</evidence>
<keyword evidence="4" id="KW-0997">Cell inner membrane</keyword>
<feature type="transmembrane region" description="Helical" evidence="8">
    <location>
        <begin position="91"/>
        <end position="112"/>
    </location>
</feature>
<dbReference type="Gene3D" id="1.10.3720.10">
    <property type="entry name" value="MetI-like"/>
    <property type="match status" value="1"/>
</dbReference>
<gene>
    <name evidence="10" type="ORF">MPL1032_240184</name>
</gene>
<evidence type="ECO:0000256" key="4">
    <source>
        <dbReference type="ARBA" id="ARBA00022519"/>
    </source>
</evidence>
<organism evidence="10 11">
    <name type="scientific">Mesorhizobium plurifarium</name>
    <dbReference type="NCBI Taxonomy" id="69974"/>
    <lineage>
        <taxon>Bacteria</taxon>
        <taxon>Pseudomonadati</taxon>
        <taxon>Pseudomonadota</taxon>
        <taxon>Alphaproteobacteria</taxon>
        <taxon>Hyphomicrobiales</taxon>
        <taxon>Phyllobacteriaceae</taxon>
        <taxon>Mesorhizobium</taxon>
    </lineage>
</organism>
<dbReference type="PROSITE" id="PS50928">
    <property type="entry name" value="ABC_TM1"/>
    <property type="match status" value="1"/>
</dbReference>
<accession>A0A0K2W0I7</accession>
<evidence type="ECO:0000256" key="5">
    <source>
        <dbReference type="ARBA" id="ARBA00022692"/>
    </source>
</evidence>
<dbReference type="GO" id="GO:0005886">
    <property type="term" value="C:plasma membrane"/>
    <property type="evidence" value="ECO:0007669"/>
    <property type="project" value="UniProtKB-SubCell"/>
</dbReference>
<evidence type="ECO:0000256" key="2">
    <source>
        <dbReference type="ARBA" id="ARBA00022448"/>
    </source>
</evidence>
<comment type="similarity">
    <text evidence="8">Belongs to the binding-protein-dependent transport system permease family.</text>
</comment>
<dbReference type="InterPro" id="IPR035906">
    <property type="entry name" value="MetI-like_sf"/>
</dbReference>
<dbReference type="Proteomes" id="UP000182888">
    <property type="component" value="Unassembled WGS sequence"/>
</dbReference>
<dbReference type="AlphaFoldDB" id="A0A0K2W0I7"/>
<evidence type="ECO:0000256" key="7">
    <source>
        <dbReference type="ARBA" id="ARBA00023136"/>
    </source>
</evidence>
<dbReference type="GO" id="GO:0055085">
    <property type="term" value="P:transmembrane transport"/>
    <property type="evidence" value="ECO:0007669"/>
    <property type="project" value="InterPro"/>
</dbReference>
<dbReference type="SUPFAM" id="SSF161098">
    <property type="entry name" value="MetI-like"/>
    <property type="match status" value="1"/>
</dbReference>
<proteinExistence type="inferred from homology"/>
<keyword evidence="3" id="KW-1003">Cell membrane</keyword>
<dbReference type="EMBL" id="CCND01000017">
    <property type="protein sequence ID" value="CDX58613.1"/>
    <property type="molecule type" value="Genomic_DNA"/>
</dbReference>
<comment type="subcellular location">
    <subcellularLocation>
        <location evidence="1">Cell inner membrane</location>
        <topology evidence="1">Multi-pass membrane protein</topology>
    </subcellularLocation>
    <subcellularLocation>
        <location evidence="8">Cell membrane</location>
        <topology evidence="8">Multi-pass membrane protein</topology>
    </subcellularLocation>
</comment>
<keyword evidence="6 8" id="KW-1133">Transmembrane helix</keyword>
<evidence type="ECO:0000256" key="8">
    <source>
        <dbReference type="RuleBase" id="RU363032"/>
    </source>
</evidence>
<keyword evidence="2 8" id="KW-0813">Transport</keyword>
<dbReference type="PANTHER" id="PTHR43357:SF4">
    <property type="entry name" value="INNER MEMBRANE ABC TRANSPORTER PERMEASE PROTEIN YDCV"/>
    <property type="match status" value="1"/>
</dbReference>
<keyword evidence="7 8" id="KW-0472">Membrane</keyword>
<feature type="domain" description="ABC transmembrane type-1" evidence="9">
    <location>
        <begin position="56"/>
        <end position="251"/>
    </location>
</feature>
<keyword evidence="5 8" id="KW-0812">Transmembrane</keyword>
<evidence type="ECO:0000256" key="1">
    <source>
        <dbReference type="ARBA" id="ARBA00004429"/>
    </source>
</evidence>
<evidence type="ECO:0000256" key="6">
    <source>
        <dbReference type="ARBA" id="ARBA00022989"/>
    </source>
</evidence>
<feature type="transmembrane region" description="Helical" evidence="8">
    <location>
        <begin position="6"/>
        <end position="31"/>
    </location>
</feature>
<feature type="transmembrane region" description="Helical" evidence="8">
    <location>
        <begin position="52"/>
        <end position="79"/>
    </location>
</feature>
<evidence type="ECO:0000256" key="3">
    <source>
        <dbReference type="ARBA" id="ARBA00022475"/>
    </source>
</evidence>
<sequence length="263" mass="28965">MKAGKFWAWVVFIVGAAYFFIPLIATIEFSLRMRRGVYSFDAYKVVLGDSQFQATFMFSVIVAVFTILLGVLIVVPTAYWIRLRLPQLRPIVEFITLLPLVIPAIVIVFGYIRMYGSNSPLPFLGSNLGANALLVIGYAALALPYMYRAVDTGLRTIDVRTLTEAAQILGAGWSTIITRVILPNVLIAVLSGAFLTFAIVIGEFTMASLLNRPAFGPYLQNLVANRAYEPAALSIIAFVITWGCMSLIQILSRFAPKSANRPN</sequence>
<dbReference type="PANTHER" id="PTHR43357">
    <property type="entry name" value="INNER MEMBRANE ABC TRANSPORTER PERMEASE PROTEIN YDCV"/>
    <property type="match status" value="1"/>
</dbReference>
<dbReference type="CDD" id="cd06261">
    <property type="entry name" value="TM_PBP2"/>
    <property type="match status" value="1"/>
</dbReference>
<dbReference type="Pfam" id="PF00528">
    <property type="entry name" value="BPD_transp_1"/>
    <property type="match status" value="1"/>
</dbReference>
<name>A0A0K2W0I7_MESPL</name>
<feature type="transmembrane region" description="Helical" evidence="8">
    <location>
        <begin position="230"/>
        <end position="251"/>
    </location>
</feature>
<reference evidence="11" key="1">
    <citation type="submission" date="2014-08" db="EMBL/GenBank/DDBJ databases">
        <authorList>
            <person name="Edwards T."/>
        </authorList>
    </citation>
    <scope>NUCLEOTIDE SEQUENCE [LARGE SCALE GENOMIC DNA]</scope>
</reference>
<evidence type="ECO:0000313" key="10">
    <source>
        <dbReference type="EMBL" id="CDX58613.1"/>
    </source>
</evidence>
<feature type="transmembrane region" description="Helical" evidence="8">
    <location>
        <begin position="189"/>
        <end position="210"/>
    </location>
</feature>